<dbReference type="SUPFAM" id="SSF117396">
    <property type="entry name" value="TM1631-like"/>
    <property type="match status" value="1"/>
</dbReference>
<dbReference type="OrthoDB" id="9780310at2"/>
<proteinExistence type="predicted"/>
<dbReference type="AlphaFoldDB" id="A0A5C7F089"/>
<dbReference type="Gene3D" id="3.20.20.410">
    <property type="entry name" value="Protein of unknown function UPF0759"/>
    <property type="match status" value="1"/>
</dbReference>
<protein>
    <submittedName>
        <fullName evidence="1">DUF72 domain-containing protein</fullName>
    </submittedName>
</protein>
<organism evidence="1 2">
    <name type="scientific">Pelomicrobium methylotrophicum</name>
    <dbReference type="NCBI Taxonomy" id="2602750"/>
    <lineage>
        <taxon>Bacteria</taxon>
        <taxon>Pseudomonadati</taxon>
        <taxon>Pseudomonadota</taxon>
        <taxon>Hydrogenophilia</taxon>
        <taxon>Hydrogenophilia incertae sedis</taxon>
        <taxon>Pelomicrobium</taxon>
    </lineage>
</organism>
<evidence type="ECO:0000313" key="2">
    <source>
        <dbReference type="Proteomes" id="UP000321201"/>
    </source>
</evidence>
<dbReference type="InterPro" id="IPR036520">
    <property type="entry name" value="UPF0759_sf"/>
</dbReference>
<dbReference type="RefSeq" id="WP_147798932.1">
    <property type="nucleotide sequence ID" value="NZ_VPFL01000004.1"/>
</dbReference>
<reference evidence="1 2" key="1">
    <citation type="submission" date="2019-08" db="EMBL/GenBank/DDBJ databases">
        <title>Pelomicrobium methylotrophicum gen. nov., sp. nov. a moderately thermophilic, facultatively anaerobic, lithoautotrophic and methylotrophic bacterium isolated from a terrestrial mud volcano.</title>
        <authorList>
            <person name="Slobodkina G.B."/>
            <person name="Merkel A.Y."/>
            <person name="Slobodkin A.I."/>
        </authorList>
    </citation>
    <scope>NUCLEOTIDE SEQUENCE [LARGE SCALE GENOMIC DNA]</scope>
    <source>
        <strain evidence="1 2">SM250</strain>
    </source>
</reference>
<dbReference type="InParanoid" id="A0A5C7F089"/>
<dbReference type="FunCoup" id="A0A5C7F089">
    <property type="interactions" value="29"/>
</dbReference>
<comment type="caution">
    <text evidence="1">The sequence shown here is derived from an EMBL/GenBank/DDBJ whole genome shotgun (WGS) entry which is preliminary data.</text>
</comment>
<dbReference type="EMBL" id="VPFL01000004">
    <property type="protein sequence ID" value="TXF12851.1"/>
    <property type="molecule type" value="Genomic_DNA"/>
</dbReference>
<sequence>MAAAPTYRIHVGAVDWEHPQWVGSFYPEDLPAEWRLAYYNQWFDCVLVPAHRWMAAAAEELARWRADTLDRFRFVLETGPQPVPEEARARAASLGPKLGMWYPTKGGGGPRLEWLLPGEDMKQLAARLRALAGQGHETYLIGQSPDAEYLNRVVTLLELLRL</sequence>
<gene>
    <name evidence="1" type="ORF">FR698_04225</name>
</gene>
<evidence type="ECO:0000313" key="1">
    <source>
        <dbReference type="EMBL" id="TXF12851.1"/>
    </source>
</evidence>
<dbReference type="Proteomes" id="UP000321201">
    <property type="component" value="Unassembled WGS sequence"/>
</dbReference>
<name>A0A5C7F089_9PROT</name>
<keyword evidence="2" id="KW-1185">Reference proteome</keyword>
<accession>A0A5C7F089</accession>